<evidence type="ECO:0000256" key="3">
    <source>
        <dbReference type="ARBA" id="ARBA00023242"/>
    </source>
</evidence>
<organism evidence="7">
    <name type="scientific">Trypanosoma vivax (strain Y486)</name>
    <dbReference type="NCBI Taxonomy" id="1055687"/>
    <lineage>
        <taxon>Eukaryota</taxon>
        <taxon>Discoba</taxon>
        <taxon>Euglenozoa</taxon>
        <taxon>Kinetoplastea</taxon>
        <taxon>Metakinetoplastina</taxon>
        <taxon>Trypanosomatida</taxon>
        <taxon>Trypanosomatidae</taxon>
        <taxon>Trypanosoma</taxon>
        <taxon>Duttonella</taxon>
    </lineage>
</organism>
<dbReference type="EC" id="2.7.7.6" evidence="7"/>
<feature type="domain" description="RNA polymerase Rpb5 N-terminal" evidence="6">
    <location>
        <begin position="105"/>
        <end position="186"/>
    </location>
</feature>
<dbReference type="InterPro" id="IPR005571">
    <property type="entry name" value="RNA_pol_Rpb5_N"/>
</dbReference>
<feature type="domain" description="RNA polymerase subunit H/Rpb5 C-terminal" evidence="5">
    <location>
        <begin position="235"/>
        <end position="307"/>
    </location>
</feature>
<dbReference type="VEuPathDB" id="TriTrypDB:TvY486_1012910"/>
<dbReference type="InterPro" id="IPR000783">
    <property type="entry name" value="RNA_pol_subH/Rpb5_C"/>
</dbReference>
<keyword evidence="7" id="KW-0240">DNA-directed RNA polymerase</keyword>
<dbReference type="FunFam" id="3.90.940.20:FF:000001">
    <property type="entry name" value="DNA-directed RNA polymerases I, II, and III subunit RPABC1"/>
    <property type="match status" value="1"/>
</dbReference>
<dbReference type="AlphaFoldDB" id="G0U485"/>
<accession>G0U485</accession>
<dbReference type="EMBL" id="HE573026">
    <property type="protein sequence ID" value="CCC52248.1"/>
    <property type="molecule type" value="Genomic_DNA"/>
</dbReference>
<dbReference type="GO" id="GO:0005736">
    <property type="term" value="C:RNA polymerase I complex"/>
    <property type="evidence" value="ECO:0007669"/>
    <property type="project" value="TreeGrafter"/>
</dbReference>
<dbReference type="Gene3D" id="3.90.940.20">
    <property type="entry name" value="RPB5-like RNA polymerase subunit"/>
    <property type="match status" value="1"/>
</dbReference>
<dbReference type="SUPFAM" id="SSF55287">
    <property type="entry name" value="RPB5-like RNA polymerase subunit"/>
    <property type="match status" value="1"/>
</dbReference>
<dbReference type="InterPro" id="IPR014381">
    <property type="entry name" value="Arch_Rpo5/euc_Rpb5"/>
</dbReference>
<dbReference type="Gene3D" id="3.40.1340.10">
    <property type="entry name" value="RNA polymerase, Rpb5, N-terminal domain"/>
    <property type="match status" value="1"/>
</dbReference>
<keyword evidence="7" id="KW-0808">Transferase</keyword>
<protein>
    <submittedName>
        <fullName evidence="7">Putative DNA-directed RNA polymerases II subunit</fullName>
        <ecNumber evidence="7">2.7.7.6</ecNumber>
    </submittedName>
</protein>
<dbReference type="GO" id="GO:0005665">
    <property type="term" value="C:RNA polymerase II, core complex"/>
    <property type="evidence" value="ECO:0007669"/>
    <property type="project" value="TreeGrafter"/>
</dbReference>
<evidence type="ECO:0000259" key="5">
    <source>
        <dbReference type="Pfam" id="PF01191"/>
    </source>
</evidence>
<proteinExistence type="inferred from homology"/>
<dbReference type="InterPro" id="IPR020608">
    <property type="entry name" value="RNA_pol_subH/Rpb5_CS"/>
</dbReference>
<dbReference type="GO" id="GO:0042797">
    <property type="term" value="P:tRNA transcription by RNA polymerase III"/>
    <property type="evidence" value="ECO:0007669"/>
    <property type="project" value="TreeGrafter"/>
</dbReference>
<dbReference type="GO" id="GO:0006362">
    <property type="term" value="P:transcription elongation by RNA polymerase I"/>
    <property type="evidence" value="ECO:0007669"/>
    <property type="project" value="TreeGrafter"/>
</dbReference>
<reference evidence="7" key="1">
    <citation type="journal article" date="2012" name="Proc. Natl. Acad. Sci. U.S.A.">
        <title>Antigenic diversity is generated by distinct evolutionary mechanisms in African trypanosome species.</title>
        <authorList>
            <person name="Jackson A.P."/>
            <person name="Berry A."/>
            <person name="Aslett M."/>
            <person name="Allison H.C."/>
            <person name="Burton P."/>
            <person name="Vavrova-Anderson J."/>
            <person name="Brown R."/>
            <person name="Browne H."/>
            <person name="Corton N."/>
            <person name="Hauser H."/>
            <person name="Gamble J."/>
            <person name="Gilderthorp R."/>
            <person name="Marcello L."/>
            <person name="McQuillan J."/>
            <person name="Otto T.D."/>
            <person name="Quail M.A."/>
            <person name="Sanders M.J."/>
            <person name="van Tonder A."/>
            <person name="Ginger M.L."/>
            <person name="Field M.C."/>
            <person name="Barry J.D."/>
            <person name="Hertz-Fowler C."/>
            <person name="Berriman M."/>
        </authorList>
    </citation>
    <scope>NUCLEOTIDE SEQUENCE</scope>
    <source>
        <strain evidence="7">Y486</strain>
    </source>
</reference>
<dbReference type="HAMAP" id="MF_00025">
    <property type="entry name" value="RNApol_Rpo5_RPB5"/>
    <property type="match status" value="1"/>
</dbReference>
<dbReference type="GO" id="GO:0003899">
    <property type="term" value="F:DNA-directed RNA polymerase activity"/>
    <property type="evidence" value="ECO:0007669"/>
    <property type="project" value="UniProtKB-EC"/>
</dbReference>
<dbReference type="GO" id="GO:0005666">
    <property type="term" value="C:RNA polymerase III complex"/>
    <property type="evidence" value="ECO:0007669"/>
    <property type="project" value="TreeGrafter"/>
</dbReference>
<evidence type="ECO:0000256" key="4">
    <source>
        <dbReference type="ARBA" id="ARBA00025765"/>
    </source>
</evidence>
<dbReference type="PANTHER" id="PTHR10535:SF24">
    <property type="entry name" value="RNA POLYMERASES II SUBUNIT, PUTATIVE-RELATED"/>
    <property type="match status" value="1"/>
</dbReference>
<gene>
    <name evidence="7" type="ORF">TVY486_1012910</name>
</gene>
<comment type="similarity">
    <text evidence="4">Belongs to the archaeal Rpo5/eukaryotic RPB5 RNA polymerase subunit family.</text>
</comment>
<dbReference type="InterPro" id="IPR035913">
    <property type="entry name" value="RPB5-like_sf"/>
</dbReference>
<keyword evidence="3" id="KW-0539">Nucleus</keyword>
<dbReference type="Pfam" id="PF03871">
    <property type="entry name" value="RNA_pol_Rpb5_N"/>
    <property type="match status" value="1"/>
</dbReference>
<dbReference type="GO" id="GO:0003677">
    <property type="term" value="F:DNA binding"/>
    <property type="evidence" value="ECO:0007669"/>
    <property type="project" value="InterPro"/>
</dbReference>
<dbReference type="Pfam" id="PF01191">
    <property type="entry name" value="RNA_pol_Rpb5_C"/>
    <property type="match status" value="1"/>
</dbReference>
<evidence type="ECO:0000256" key="2">
    <source>
        <dbReference type="ARBA" id="ARBA00023163"/>
    </source>
</evidence>
<dbReference type="InterPro" id="IPR036710">
    <property type="entry name" value="RNA_pol_Rpb5_N_sf"/>
</dbReference>
<evidence type="ECO:0000256" key="1">
    <source>
        <dbReference type="ARBA" id="ARBA00004123"/>
    </source>
</evidence>
<dbReference type="PROSITE" id="PS01110">
    <property type="entry name" value="RNA_POL_H_23KD"/>
    <property type="match status" value="1"/>
</dbReference>
<dbReference type="GO" id="GO:0006366">
    <property type="term" value="P:transcription by RNA polymerase II"/>
    <property type="evidence" value="ECO:0007669"/>
    <property type="project" value="TreeGrafter"/>
</dbReference>
<dbReference type="PANTHER" id="PTHR10535">
    <property type="entry name" value="DNA-DIRECTED RNA POLYMERASES I, II, AND III SUBUNIT RPABC1"/>
    <property type="match status" value="1"/>
</dbReference>
<name>G0U485_TRYVY</name>
<evidence type="ECO:0000313" key="7">
    <source>
        <dbReference type="EMBL" id="CCC52248.1"/>
    </source>
</evidence>
<comment type="subcellular location">
    <subcellularLocation>
        <location evidence="1">Nucleus</location>
    </subcellularLocation>
</comment>
<dbReference type="SUPFAM" id="SSF53036">
    <property type="entry name" value="Eukaryotic RPB5 N-terminal domain"/>
    <property type="match status" value="1"/>
</dbReference>
<keyword evidence="2" id="KW-0804">Transcription</keyword>
<keyword evidence="7" id="KW-0548">Nucleotidyltransferase</keyword>
<evidence type="ECO:0000259" key="6">
    <source>
        <dbReference type="Pfam" id="PF03871"/>
    </source>
</evidence>
<sequence length="308" mass="35197">MIRQTTYHAAQVCVDISALLPSILQQSSRPPRPSAHDCLRVLFHHVLVLFTKFYVVNVHFSHLNRVEVLCRGQRGRLRGSVARGAMDGGMSGESYAIGQEALVFDRMFRVMRTVGEMMRDRKYNIACNVIPESVEQFREWYTDQHSNAILRERMTVPCERVCGPQRSRAMVFFSQGLGMEAVKQYIMTANSDNCDRLIIVTSGKVNATVKRHVDDVNRTGVALKIQLFDEDDLVVNITHHELVPKHTQLEEEEEKEMLQSHSLEKSMLPRILSTDPVAAYLGLERGRVVRIERKSMSAGFYVTYRQVV</sequence>